<dbReference type="SUPFAM" id="SSF51206">
    <property type="entry name" value="cAMP-binding domain-like"/>
    <property type="match status" value="1"/>
</dbReference>
<proteinExistence type="predicted"/>
<dbReference type="PROSITE" id="PS50042">
    <property type="entry name" value="CNMP_BINDING_3"/>
    <property type="match status" value="1"/>
</dbReference>
<dbReference type="InterPro" id="IPR014710">
    <property type="entry name" value="RmlC-like_jellyroll"/>
</dbReference>
<evidence type="ECO:0000313" key="2">
    <source>
        <dbReference type="EMBL" id="MCW3486408.1"/>
    </source>
</evidence>
<accession>A0ABT3IR05</accession>
<evidence type="ECO:0000313" key="3">
    <source>
        <dbReference type="Proteomes" id="UP001207742"/>
    </source>
</evidence>
<dbReference type="InterPro" id="IPR018490">
    <property type="entry name" value="cNMP-bd_dom_sf"/>
</dbReference>
<dbReference type="InterPro" id="IPR000595">
    <property type="entry name" value="cNMP-bd_dom"/>
</dbReference>
<sequence length="185" mass="21803">MIEWLRTFNILQESDLQQLQTLLKPIKLLKGEHLEQEGKTSRQLCFLTNGILRSYFTNDNGEPITNCIIFEKHWIAALTSFITQQPAQENIQAIVDCELLALDRNTLYTLYEENIRWANMGRVLIEKEFVEMEQRILAFQKLPAKDRYERLLQEQPRLVQQIPLQYLASYLGITPQHLSRLRRAS</sequence>
<reference evidence="2 3" key="1">
    <citation type="submission" date="2022-10" db="EMBL/GenBank/DDBJ databases">
        <title>Chitinophaga nivalis PC15 sp. nov., isolated from Pyeongchang county, South Korea.</title>
        <authorList>
            <person name="Trinh H.N."/>
        </authorList>
    </citation>
    <scope>NUCLEOTIDE SEQUENCE [LARGE SCALE GENOMIC DNA]</scope>
    <source>
        <strain evidence="2 3">PC14</strain>
    </source>
</reference>
<evidence type="ECO:0000259" key="1">
    <source>
        <dbReference type="PROSITE" id="PS50042"/>
    </source>
</evidence>
<dbReference type="RefSeq" id="WP_264733224.1">
    <property type="nucleotide sequence ID" value="NZ_JAPDNR010000001.1"/>
</dbReference>
<dbReference type="CDD" id="cd00038">
    <property type="entry name" value="CAP_ED"/>
    <property type="match status" value="1"/>
</dbReference>
<dbReference type="Proteomes" id="UP001207742">
    <property type="component" value="Unassembled WGS sequence"/>
</dbReference>
<name>A0ABT3IR05_9BACT</name>
<comment type="caution">
    <text evidence="2">The sequence shown here is derived from an EMBL/GenBank/DDBJ whole genome shotgun (WGS) entry which is preliminary data.</text>
</comment>
<dbReference type="EMBL" id="JAPDNS010000002">
    <property type="protein sequence ID" value="MCW3486408.1"/>
    <property type="molecule type" value="Genomic_DNA"/>
</dbReference>
<organism evidence="2 3">
    <name type="scientific">Chitinophaga nivalis</name>
    <dbReference type="NCBI Taxonomy" id="2991709"/>
    <lineage>
        <taxon>Bacteria</taxon>
        <taxon>Pseudomonadati</taxon>
        <taxon>Bacteroidota</taxon>
        <taxon>Chitinophagia</taxon>
        <taxon>Chitinophagales</taxon>
        <taxon>Chitinophagaceae</taxon>
        <taxon>Chitinophaga</taxon>
    </lineage>
</organism>
<protein>
    <submittedName>
        <fullName evidence="2">Crp/Fnr family transcriptional regulator</fullName>
    </submittedName>
</protein>
<keyword evidence="3" id="KW-1185">Reference proteome</keyword>
<feature type="domain" description="Cyclic nucleotide-binding" evidence="1">
    <location>
        <begin position="7"/>
        <end position="110"/>
    </location>
</feature>
<gene>
    <name evidence="2" type="ORF">OL497_21080</name>
</gene>
<dbReference type="Gene3D" id="2.60.120.10">
    <property type="entry name" value="Jelly Rolls"/>
    <property type="match status" value="1"/>
</dbReference>
<dbReference type="Pfam" id="PF00027">
    <property type="entry name" value="cNMP_binding"/>
    <property type="match status" value="1"/>
</dbReference>